<name>A0ABR4P6C3_9HELO</name>
<evidence type="ECO:0000256" key="1">
    <source>
        <dbReference type="ARBA" id="ARBA00006721"/>
    </source>
</evidence>
<reference evidence="6 7" key="1">
    <citation type="submission" date="2024-06" db="EMBL/GenBank/DDBJ databases">
        <title>Complete genome of Phlyctema vagabunda strain 19-DSS-EL-015.</title>
        <authorList>
            <person name="Fiorenzani C."/>
        </authorList>
    </citation>
    <scope>NUCLEOTIDE SEQUENCE [LARGE SCALE GENOMIC DNA]</scope>
    <source>
        <strain evidence="6 7">19-DSS-EL-015</strain>
    </source>
</reference>
<dbReference type="Proteomes" id="UP001629113">
    <property type="component" value="Unassembled WGS sequence"/>
</dbReference>
<gene>
    <name evidence="6" type="ORF">PVAG01_09033</name>
</gene>
<protein>
    <submittedName>
        <fullName evidence="6">Procollagen galactosyltransferase 1</fullName>
    </submittedName>
</protein>
<dbReference type="GO" id="GO:0016757">
    <property type="term" value="F:glycosyltransferase activity"/>
    <property type="evidence" value="ECO:0007669"/>
    <property type="project" value="UniProtKB-KW"/>
</dbReference>
<keyword evidence="7" id="KW-1185">Reference proteome</keyword>
<dbReference type="EMBL" id="JBFCZG010000008">
    <property type="protein sequence ID" value="KAL3418812.1"/>
    <property type="molecule type" value="Genomic_DNA"/>
</dbReference>
<keyword evidence="4" id="KW-0472">Membrane</keyword>
<dbReference type="InterPro" id="IPR002654">
    <property type="entry name" value="Glyco_trans_25"/>
</dbReference>
<dbReference type="Pfam" id="PF01755">
    <property type="entry name" value="Glyco_transf_25"/>
    <property type="match status" value="1"/>
</dbReference>
<accession>A0ABR4P6C3</accession>
<feature type="transmembrane region" description="Helical" evidence="4">
    <location>
        <begin position="6"/>
        <end position="22"/>
    </location>
</feature>
<sequence>MITSKPIIALAAVVFFVVFLPLRNYMSIYTFRETPKVDFPSVLDTDRVANATLGFEKIMVIGLKERSDKRDAIALQSSLTGFQVDWIDGVKGEEVVEKAVPKGMDKKIFPAANLGSWRGHMNAVASVIERNLSSALIMEDDVDWDIRLKSQLSNFASGVRAISNIPISEKQHSPYGDDWDILWPGHCGEVLPEHDDRRYVINDDETVPPKEHQPWLKALADYPEQTRIVHKTGAPICTFAYAVSLRGAQKILWALGMSGSNLAYDNALAYFCRDGYLDIKCVSVQPMLFFHHRPAGAINKDSDIQNGDEGAVRERGFTENIVWSTRLNIEKLLTGSKDYVMQW</sequence>
<evidence type="ECO:0000256" key="3">
    <source>
        <dbReference type="ARBA" id="ARBA00022679"/>
    </source>
</evidence>
<keyword evidence="4" id="KW-1133">Transmembrane helix</keyword>
<evidence type="ECO:0000256" key="2">
    <source>
        <dbReference type="ARBA" id="ARBA00022676"/>
    </source>
</evidence>
<evidence type="ECO:0000313" key="7">
    <source>
        <dbReference type="Proteomes" id="UP001629113"/>
    </source>
</evidence>
<dbReference type="PANTHER" id="PTHR10730">
    <property type="entry name" value="PROCOLLAGEN-LYSINE,2-OXOGLUTARATE 5-DIOXYGENASE/GLYCOSYLTRANSFERASE 25 FAMILY MEMBER"/>
    <property type="match status" value="1"/>
</dbReference>
<dbReference type="PANTHER" id="PTHR10730:SF53">
    <property type="entry name" value="GLYCOSYLTRANSFERASE 25 FAMILY MEMBER"/>
    <property type="match status" value="1"/>
</dbReference>
<evidence type="ECO:0000259" key="5">
    <source>
        <dbReference type="Pfam" id="PF01755"/>
    </source>
</evidence>
<keyword evidence="3" id="KW-0808">Transferase</keyword>
<dbReference type="CDD" id="cd06532">
    <property type="entry name" value="Glyco_transf_25"/>
    <property type="match status" value="1"/>
</dbReference>
<evidence type="ECO:0000313" key="6">
    <source>
        <dbReference type="EMBL" id="KAL3418812.1"/>
    </source>
</evidence>
<comment type="similarity">
    <text evidence="1">Belongs to the glycosyltransferase 25 family.</text>
</comment>
<comment type="caution">
    <text evidence="6">The sequence shown here is derived from an EMBL/GenBank/DDBJ whole genome shotgun (WGS) entry which is preliminary data.</text>
</comment>
<feature type="domain" description="Glycosyl transferase family 25" evidence="5">
    <location>
        <begin position="56"/>
        <end position="253"/>
    </location>
</feature>
<dbReference type="InterPro" id="IPR050757">
    <property type="entry name" value="Collagen_mod_GT25"/>
</dbReference>
<evidence type="ECO:0000256" key="4">
    <source>
        <dbReference type="SAM" id="Phobius"/>
    </source>
</evidence>
<keyword evidence="4" id="KW-0812">Transmembrane</keyword>
<keyword evidence="2 6" id="KW-0328">Glycosyltransferase</keyword>
<proteinExistence type="inferred from homology"/>
<organism evidence="6 7">
    <name type="scientific">Phlyctema vagabunda</name>
    <dbReference type="NCBI Taxonomy" id="108571"/>
    <lineage>
        <taxon>Eukaryota</taxon>
        <taxon>Fungi</taxon>
        <taxon>Dikarya</taxon>
        <taxon>Ascomycota</taxon>
        <taxon>Pezizomycotina</taxon>
        <taxon>Leotiomycetes</taxon>
        <taxon>Helotiales</taxon>
        <taxon>Dermateaceae</taxon>
        <taxon>Phlyctema</taxon>
    </lineage>
</organism>